<gene>
    <name evidence="2" type="ORF">SAMN04488242_0465</name>
</gene>
<feature type="transmembrane region" description="Helical" evidence="1">
    <location>
        <begin position="150"/>
        <end position="174"/>
    </location>
</feature>
<dbReference type="STRING" id="686624.SAMN04488242_0465"/>
<evidence type="ECO:0000313" key="2">
    <source>
        <dbReference type="EMBL" id="SDL15222.1"/>
    </source>
</evidence>
<keyword evidence="1" id="KW-0812">Transmembrane</keyword>
<dbReference type="AlphaFoldDB" id="A0A1G9HQT6"/>
<dbReference type="RefSeq" id="WP_093248588.1">
    <property type="nucleotide sequence ID" value="NZ_FNGP01000001.1"/>
</dbReference>
<keyword evidence="1" id="KW-0472">Membrane</keyword>
<keyword evidence="3" id="KW-1185">Reference proteome</keyword>
<feature type="transmembrane region" description="Helical" evidence="1">
    <location>
        <begin position="20"/>
        <end position="41"/>
    </location>
</feature>
<evidence type="ECO:0000313" key="3">
    <source>
        <dbReference type="Proteomes" id="UP000199475"/>
    </source>
</evidence>
<keyword evidence="1" id="KW-1133">Transmembrane helix</keyword>
<sequence>MTELTMVPRDRTILSVAKAVAWVGLAFAGIYAFSGAVYPFLTGNGVPAQAFTQIPGQEAKFEGAVEIADPSLLLLASYLFSVLVAAGGQIIIMVALLRLVATARAGEAFLPGMLEALKLVGLGIVVWTVGADVLPGVTSAIAYRDMPEGFEFFATFNFAPILIVVVLGVIAALFDVGARLRRDSDGLV</sequence>
<dbReference type="Proteomes" id="UP000199475">
    <property type="component" value="Unassembled WGS sequence"/>
</dbReference>
<feature type="transmembrane region" description="Helical" evidence="1">
    <location>
        <begin position="78"/>
        <end position="101"/>
    </location>
</feature>
<evidence type="ECO:0000256" key="1">
    <source>
        <dbReference type="SAM" id="Phobius"/>
    </source>
</evidence>
<protein>
    <recommendedName>
        <fullName evidence="4">DUF2975 domain-containing protein</fullName>
    </recommendedName>
</protein>
<proteinExistence type="predicted"/>
<evidence type="ECO:0008006" key="4">
    <source>
        <dbReference type="Google" id="ProtNLM"/>
    </source>
</evidence>
<accession>A0A1G9HQT6</accession>
<organism evidence="2 3">
    <name type="scientific">Tessaracoccus oleiagri</name>
    <dbReference type="NCBI Taxonomy" id="686624"/>
    <lineage>
        <taxon>Bacteria</taxon>
        <taxon>Bacillati</taxon>
        <taxon>Actinomycetota</taxon>
        <taxon>Actinomycetes</taxon>
        <taxon>Propionibacteriales</taxon>
        <taxon>Propionibacteriaceae</taxon>
        <taxon>Tessaracoccus</taxon>
    </lineage>
</organism>
<name>A0A1G9HQT6_9ACTN</name>
<dbReference type="EMBL" id="FNGP01000001">
    <property type="protein sequence ID" value="SDL15222.1"/>
    <property type="molecule type" value="Genomic_DNA"/>
</dbReference>
<reference evidence="2 3" key="1">
    <citation type="submission" date="2016-10" db="EMBL/GenBank/DDBJ databases">
        <authorList>
            <person name="de Groot N.N."/>
        </authorList>
    </citation>
    <scope>NUCLEOTIDE SEQUENCE [LARGE SCALE GENOMIC DNA]</scope>
    <source>
        <strain evidence="2 3">CGMCC 1.9159</strain>
    </source>
</reference>